<keyword evidence="4" id="KW-1185">Reference proteome</keyword>
<accession>A0A399EDD7</accession>
<protein>
    <submittedName>
        <fullName evidence="3">Universal stress protein family protein</fullName>
    </submittedName>
</protein>
<dbReference type="SUPFAM" id="SSF52402">
    <property type="entry name" value="Adenine nucleotide alpha hydrolases-like"/>
    <property type="match status" value="2"/>
</dbReference>
<evidence type="ECO:0000259" key="2">
    <source>
        <dbReference type="Pfam" id="PF00582"/>
    </source>
</evidence>
<dbReference type="InterPro" id="IPR006015">
    <property type="entry name" value="Universal_stress_UspA"/>
</dbReference>
<comment type="caution">
    <text evidence="3">The sequence shown here is derived from an EMBL/GenBank/DDBJ whole genome shotgun (WGS) entry which is preliminary data.</text>
</comment>
<feature type="domain" description="UspA" evidence="2">
    <location>
        <begin position="2"/>
        <end position="134"/>
    </location>
</feature>
<dbReference type="RefSeq" id="WP_119315924.1">
    <property type="nucleotide sequence ID" value="NZ_QXDL01000148.1"/>
</dbReference>
<organism evidence="3 4">
    <name type="scientific">Calidithermus terrae</name>
    <dbReference type="NCBI Taxonomy" id="1408545"/>
    <lineage>
        <taxon>Bacteria</taxon>
        <taxon>Thermotogati</taxon>
        <taxon>Deinococcota</taxon>
        <taxon>Deinococci</taxon>
        <taxon>Thermales</taxon>
        <taxon>Thermaceae</taxon>
        <taxon>Calidithermus</taxon>
    </lineage>
</organism>
<dbReference type="CDD" id="cd00293">
    <property type="entry name" value="USP-like"/>
    <property type="match status" value="2"/>
</dbReference>
<sequence>MKILHPTDFSPASYKALELAQHLRGLLGGSLTILHVAEPRYASPAQFFSSENEKIFQQADREWHQALAQQLQGLDPSAQAVLEAGKPIPRVLHHAAEHDLLVMGTHGEDSLKDRLIGTTAERVIAQAERPVAVVGRDTQLRRFSHLLVATALADPSERALGLAYEIALRSDGNLTLLHVVEPGAVGADPARLHTLVSYFPGEARERVQVEVLPSSGPPEEALLDYAERHGVSALFMGRSRGSRMFGSVTRSVLNRARVPVFVHP</sequence>
<comment type="similarity">
    <text evidence="1">Belongs to the universal stress protein A family.</text>
</comment>
<dbReference type="Pfam" id="PF00582">
    <property type="entry name" value="Usp"/>
    <property type="match status" value="2"/>
</dbReference>
<dbReference type="PRINTS" id="PR01438">
    <property type="entry name" value="UNVRSLSTRESS"/>
</dbReference>
<evidence type="ECO:0000313" key="4">
    <source>
        <dbReference type="Proteomes" id="UP000265715"/>
    </source>
</evidence>
<dbReference type="PANTHER" id="PTHR46268:SF6">
    <property type="entry name" value="UNIVERSAL STRESS PROTEIN UP12"/>
    <property type="match status" value="1"/>
</dbReference>
<dbReference type="EMBL" id="QXDL01000148">
    <property type="protein sequence ID" value="RIH81816.1"/>
    <property type="molecule type" value="Genomic_DNA"/>
</dbReference>
<dbReference type="PANTHER" id="PTHR46268">
    <property type="entry name" value="STRESS RESPONSE PROTEIN NHAX"/>
    <property type="match status" value="1"/>
</dbReference>
<dbReference type="AlphaFoldDB" id="A0A399EDD7"/>
<proteinExistence type="inferred from homology"/>
<reference evidence="3 4" key="1">
    <citation type="submission" date="2018-08" db="EMBL/GenBank/DDBJ databases">
        <title>Meiothermus terrae DSM 26712 genome sequencing project.</title>
        <authorList>
            <person name="Da Costa M.S."/>
            <person name="Albuquerque L."/>
            <person name="Raposo P."/>
            <person name="Froufe H.J.C."/>
            <person name="Barroso C.S."/>
            <person name="Egas C."/>
        </authorList>
    </citation>
    <scope>NUCLEOTIDE SEQUENCE [LARGE SCALE GENOMIC DNA]</scope>
    <source>
        <strain evidence="3 4">DSM 26712</strain>
    </source>
</reference>
<dbReference type="Gene3D" id="3.40.50.12370">
    <property type="match status" value="1"/>
</dbReference>
<evidence type="ECO:0000313" key="3">
    <source>
        <dbReference type="EMBL" id="RIH81816.1"/>
    </source>
</evidence>
<evidence type="ECO:0000256" key="1">
    <source>
        <dbReference type="ARBA" id="ARBA00008791"/>
    </source>
</evidence>
<gene>
    <name evidence="3" type="ORF">Mterra_02951</name>
</gene>
<feature type="domain" description="UspA" evidence="2">
    <location>
        <begin position="143"/>
        <end position="262"/>
    </location>
</feature>
<name>A0A399EDD7_9DEIN</name>
<dbReference type="InterPro" id="IPR006016">
    <property type="entry name" value="UspA"/>
</dbReference>
<dbReference type="OrthoDB" id="5564966at2"/>
<dbReference type="Proteomes" id="UP000265715">
    <property type="component" value="Unassembled WGS sequence"/>
</dbReference>